<dbReference type="InterPro" id="IPR050106">
    <property type="entry name" value="HistidinolP_aminotransfase"/>
</dbReference>
<dbReference type="InterPro" id="IPR015421">
    <property type="entry name" value="PyrdxlP-dep_Trfase_major"/>
</dbReference>
<dbReference type="RefSeq" id="WP_204733014.1">
    <property type="nucleotide sequence ID" value="NZ_JAVDWE010000004.1"/>
</dbReference>
<evidence type="ECO:0000259" key="10">
    <source>
        <dbReference type="Pfam" id="PF00155"/>
    </source>
</evidence>
<name>A0ABU1V9Z8_9BURK</name>
<keyword evidence="7" id="KW-0663">Pyridoxal phosphate</keyword>
<organism evidence="11 12">
    <name type="scientific">Hydrogenophaga laconesensis</name>
    <dbReference type="NCBI Taxonomy" id="1805971"/>
    <lineage>
        <taxon>Bacteria</taxon>
        <taxon>Pseudomonadati</taxon>
        <taxon>Pseudomonadota</taxon>
        <taxon>Betaproteobacteria</taxon>
        <taxon>Burkholderiales</taxon>
        <taxon>Comamonadaceae</taxon>
        <taxon>Hydrogenophaga</taxon>
    </lineage>
</organism>
<dbReference type="SUPFAM" id="SSF53383">
    <property type="entry name" value="PLP-dependent transferases"/>
    <property type="match status" value="1"/>
</dbReference>
<evidence type="ECO:0000256" key="7">
    <source>
        <dbReference type="ARBA" id="ARBA00022898"/>
    </source>
</evidence>
<reference evidence="11 12" key="1">
    <citation type="submission" date="2023-07" db="EMBL/GenBank/DDBJ databases">
        <title>Sorghum-associated microbial communities from plants grown in Nebraska, USA.</title>
        <authorList>
            <person name="Schachtman D."/>
        </authorList>
    </citation>
    <scope>NUCLEOTIDE SEQUENCE [LARGE SCALE GENOMIC DNA]</scope>
    <source>
        <strain evidence="11 12">BE240</strain>
    </source>
</reference>
<keyword evidence="8" id="KW-0368">Histidine biosynthesis</keyword>
<comment type="catalytic activity">
    <reaction evidence="9">
        <text>L-histidinol phosphate + 2-oxoglutarate = 3-(imidazol-4-yl)-2-oxopropyl phosphate + L-glutamate</text>
        <dbReference type="Rhea" id="RHEA:23744"/>
        <dbReference type="ChEBI" id="CHEBI:16810"/>
        <dbReference type="ChEBI" id="CHEBI:29985"/>
        <dbReference type="ChEBI" id="CHEBI:57766"/>
        <dbReference type="ChEBI" id="CHEBI:57980"/>
        <dbReference type="EC" id="2.6.1.9"/>
    </reaction>
</comment>
<feature type="domain" description="Aminotransferase class I/classII large" evidence="10">
    <location>
        <begin position="18"/>
        <end position="308"/>
    </location>
</feature>
<evidence type="ECO:0000313" key="11">
    <source>
        <dbReference type="EMBL" id="MDR7094291.1"/>
    </source>
</evidence>
<dbReference type="EC" id="2.6.1.9" evidence="3"/>
<accession>A0ABU1V9Z8</accession>
<comment type="caution">
    <text evidence="11">The sequence shown here is derived from an EMBL/GenBank/DDBJ whole genome shotgun (WGS) entry which is preliminary data.</text>
</comment>
<keyword evidence="4 11" id="KW-0032">Aminotransferase</keyword>
<evidence type="ECO:0000256" key="5">
    <source>
        <dbReference type="ARBA" id="ARBA00022605"/>
    </source>
</evidence>
<evidence type="ECO:0000256" key="2">
    <source>
        <dbReference type="ARBA" id="ARBA00007970"/>
    </source>
</evidence>
<gene>
    <name evidence="11" type="ORF">J2X09_002029</name>
</gene>
<dbReference type="PANTHER" id="PTHR43643:SF6">
    <property type="entry name" value="HISTIDINOL-PHOSPHATE AMINOTRANSFERASE"/>
    <property type="match status" value="1"/>
</dbReference>
<protein>
    <recommendedName>
        <fullName evidence="3">histidinol-phosphate transaminase</fullName>
        <ecNumber evidence="3">2.6.1.9</ecNumber>
    </recommendedName>
</protein>
<evidence type="ECO:0000256" key="1">
    <source>
        <dbReference type="ARBA" id="ARBA00005011"/>
    </source>
</evidence>
<keyword evidence="12" id="KW-1185">Reference proteome</keyword>
<sequence length="326" mass="34744">MTTTLHGGPDAHGIPRWDFSTNANACGPCPTALAAVQHADARHYPDPSYTALRAALAAFHAVDAERIVIAGSASEFIGRITAWVAREGGQRVWLPARAYGDYTRAAEAWRLERTAYPALSDLAWLCEPASPLGRAEPMAMVVAATAPRVVLDRAYEPLRLGGRSSLDAAALGRVWQLWSPNKALGLTGVRGSYAIAPVGAVPMARALDELAPSWPLGAHAVALLAAWVQPASQDWLAHSLDTLRGWTAAQRSLLTDLGWAVPPGDAPFFCATPPHALDAVALRARGIKLRDATSFGLPGQWRVSAQSPQAQAALHEALLDQRERAT</sequence>
<dbReference type="Gene3D" id="3.40.640.10">
    <property type="entry name" value="Type I PLP-dependent aspartate aminotransferase-like (Major domain)"/>
    <property type="match status" value="1"/>
</dbReference>
<evidence type="ECO:0000256" key="4">
    <source>
        <dbReference type="ARBA" id="ARBA00022576"/>
    </source>
</evidence>
<evidence type="ECO:0000256" key="6">
    <source>
        <dbReference type="ARBA" id="ARBA00022679"/>
    </source>
</evidence>
<evidence type="ECO:0000313" key="12">
    <source>
        <dbReference type="Proteomes" id="UP001265550"/>
    </source>
</evidence>
<dbReference type="InterPro" id="IPR004839">
    <property type="entry name" value="Aminotransferase_I/II_large"/>
</dbReference>
<dbReference type="InterPro" id="IPR015424">
    <property type="entry name" value="PyrdxlP-dep_Trfase"/>
</dbReference>
<dbReference type="Gene3D" id="3.90.1150.10">
    <property type="entry name" value="Aspartate Aminotransferase, domain 1"/>
    <property type="match status" value="1"/>
</dbReference>
<keyword evidence="5" id="KW-0028">Amino-acid biosynthesis</keyword>
<proteinExistence type="inferred from homology"/>
<dbReference type="PANTHER" id="PTHR43643">
    <property type="entry name" value="HISTIDINOL-PHOSPHATE AMINOTRANSFERASE 2"/>
    <property type="match status" value="1"/>
</dbReference>
<dbReference type="InterPro" id="IPR015422">
    <property type="entry name" value="PyrdxlP-dep_Trfase_small"/>
</dbReference>
<dbReference type="Pfam" id="PF00155">
    <property type="entry name" value="Aminotran_1_2"/>
    <property type="match status" value="1"/>
</dbReference>
<comment type="similarity">
    <text evidence="2">Belongs to the class-II pyridoxal-phosphate-dependent aminotransferase family. Histidinol-phosphate aminotransferase subfamily.</text>
</comment>
<keyword evidence="6 11" id="KW-0808">Transferase</keyword>
<evidence type="ECO:0000256" key="8">
    <source>
        <dbReference type="ARBA" id="ARBA00023102"/>
    </source>
</evidence>
<evidence type="ECO:0000256" key="3">
    <source>
        <dbReference type="ARBA" id="ARBA00012748"/>
    </source>
</evidence>
<comment type="pathway">
    <text evidence="1">Amino-acid biosynthesis; L-histidine biosynthesis; L-histidine from 5-phospho-alpha-D-ribose 1-diphosphate: step 7/9.</text>
</comment>
<dbReference type="GO" id="GO:0004400">
    <property type="term" value="F:histidinol-phosphate transaminase activity"/>
    <property type="evidence" value="ECO:0007669"/>
    <property type="project" value="UniProtKB-EC"/>
</dbReference>
<dbReference type="EMBL" id="JAVDWE010000004">
    <property type="protein sequence ID" value="MDR7094291.1"/>
    <property type="molecule type" value="Genomic_DNA"/>
</dbReference>
<evidence type="ECO:0000256" key="9">
    <source>
        <dbReference type="ARBA" id="ARBA00047481"/>
    </source>
</evidence>
<dbReference type="Proteomes" id="UP001265550">
    <property type="component" value="Unassembled WGS sequence"/>
</dbReference>